<dbReference type="Gramene" id="TVT98660">
    <property type="protein sequence ID" value="TVT98660"/>
    <property type="gene ID" value="EJB05_56014"/>
</dbReference>
<accession>A0A5J9SHA0</accession>
<name>A0A5J9SHA0_9POAL</name>
<protein>
    <recommendedName>
        <fullName evidence="4">DUF1005 domain-containing protein</fullName>
    </recommendedName>
</protein>
<dbReference type="AlphaFoldDB" id="A0A5J9SHA0"/>
<evidence type="ECO:0008006" key="4">
    <source>
        <dbReference type="Google" id="ProtNLM"/>
    </source>
</evidence>
<organism evidence="2 3">
    <name type="scientific">Eragrostis curvula</name>
    <name type="common">weeping love grass</name>
    <dbReference type="NCBI Taxonomy" id="38414"/>
    <lineage>
        <taxon>Eukaryota</taxon>
        <taxon>Viridiplantae</taxon>
        <taxon>Streptophyta</taxon>
        <taxon>Embryophyta</taxon>
        <taxon>Tracheophyta</taxon>
        <taxon>Spermatophyta</taxon>
        <taxon>Magnoliopsida</taxon>
        <taxon>Liliopsida</taxon>
        <taxon>Poales</taxon>
        <taxon>Poaceae</taxon>
        <taxon>PACMAD clade</taxon>
        <taxon>Chloridoideae</taxon>
        <taxon>Eragrostideae</taxon>
        <taxon>Eragrostidinae</taxon>
        <taxon>Eragrostis</taxon>
    </lineage>
</organism>
<gene>
    <name evidence="2" type="ORF">EJB05_56014</name>
</gene>
<proteinExistence type="predicted"/>
<feature type="region of interest" description="Disordered" evidence="1">
    <location>
        <begin position="153"/>
        <end position="175"/>
    </location>
</feature>
<dbReference type="InterPro" id="IPR010410">
    <property type="entry name" value="DUF1005"/>
</dbReference>
<dbReference type="Proteomes" id="UP000324897">
    <property type="component" value="Unassembled WGS sequence"/>
</dbReference>
<keyword evidence="3" id="KW-1185">Reference proteome</keyword>
<evidence type="ECO:0000313" key="3">
    <source>
        <dbReference type="Proteomes" id="UP000324897"/>
    </source>
</evidence>
<feature type="non-terminal residue" evidence="2">
    <location>
        <position position="1"/>
    </location>
</feature>
<reference evidence="2 3" key="1">
    <citation type="journal article" date="2019" name="Sci. Rep.">
        <title>A high-quality genome of Eragrostis curvula grass provides insights into Poaceae evolution and supports new strategies to enhance forage quality.</title>
        <authorList>
            <person name="Carballo J."/>
            <person name="Santos B.A.C.M."/>
            <person name="Zappacosta D."/>
            <person name="Garbus I."/>
            <person name="Selva J.P."/>
            <person name="Gallo C.A."/>
            <person name="Diaz A."/>
            <person name="Albertini E."/>
            <person name="Caccamo M."/>
            <person name="Echenique V."/>
        </authorList>
    </citation>
    <scope>NUCLEOTIDE SEQUENCE [LARGE SCALE GENOMIC DNA]</scope>
    <source>
        <strain evidence="3">cv. Victoria</strain>
        <tissue evidence="2">Leaf</tissue>
    </source>
</reference>
<sequence length="475" mass="49588">MDPCPFVRVLVGNLALKMPATGSRGGGGAGAGAGVHPATSPCYCRIRLNKLPYQLATAPLLPSDAAGDQVTGAFAAAFHLSRADLDRATAKPALFGPRRVARLKVAVYAGRRGATCGVSSGRLIGKVVVPLDLKGAESKPVVFHSGWVGIGKRRTNRKSTGASSSPATNSSGQAQLNLTVRAEPDPRFVFEFDGEPECSPQVLQVQGAMKQPMFTCKFSCRSASDLRSRSVQSDPGGLISGGGGGARAWLSKFGSDRERAAKERKGWSVTVHDLSGSPVALASMVTPFVASPGSDRVSRSNPGAWLILRPGDGTWKPWGRLECWRERAGAAGDCLGYRFELLVPDPTGMGVGVCVAESSVPASKGGRFAIDLTAAQPFGRTGSPGCSPRGSGDWGQHGLWPFGSFRGFVMSAAVQGEGRCSRPAVEVGVAHVGCAEDAAAFVALAAAVDLSMDACRLFSCKLRRELSASRSDLLR</sequence>
<dbReference type="PANTHER" id="PTHR31317:SF3">
    <property type="entry name" value="OS07G0133500 PROTEIN"/>
    <property type="match status" value="1"/>
</dbReference>
<feature type="compositionally biased region" description="Polar residues" evidence="1">
    <location>
        <begin position="158"/>
        <end position="175"/>
    </location>
</feature>
<dbReference type="PANTHER" id="PTHR31317">
    <property type="entry name" value="OS08G0163500 PROTEIN"/>
    <property type="match status" value="1"/>
</dbReference>
<evidence type="ECO:0000256" key="1">
    <source>
        <dbReference type="SAM" id="MobiDB-lite"/>
    </source>
</evidence>
<dbReference type="OrthoDB" id="748166at2759"/>
<dbReference type="EMBL" id="RWGY01000824">
    <property type="protein sequence ID" value="TVT98660.1"/>
    <property type="molecule type" value="Genomic_DNA"/>
</dbReference>
<dbReference type="Pfam" id="PF06219">
    <property type="entry name" value="DUF1005"/>
    <property type="match status" value="1"/>
</dbReference>
<comment type="caution">
    <text evidence="2">The sequence shown here is derived from an EMBL/GenBank/DDBJ whole genome shotgun (WGS) entry which is preliminary data.</text>
</comment>
<evidence type="ECO:0000313" key="2">
    <source>
        <dbReference type="EMBL" id="TVT98660.1"/>
    </source>
</evidence>